<protein>
    <recommendedName>
        <fullName evidence="4">Aminotransferase-like plant mobile domain-containing protein</fullName>
    </recommendedName>
</protein>
<feature type="compositionally biased region" description="Basic and acidic residues" evidence="1">
    <location>
        <begin position="241"/>
        <end position="257"/>
    </location>
</feature>
<evidence type="ECO:0000256" key="1">
    <source>
        <dbReference type="SAM" id="MobiDB-lite"/>
    </source>
</evidence>
<evidence type="ECO:0008006" key="4">
    <source>
        <dbReference type="Google" id="ProtNLM"/>
    </source>
</evidence>
<evidence type="ECO:0000313" key="3">
    <source>
        <dbReference type="Proteomes" id="UP001454036"/>
    </source>
</evidence>
<accession>A0AAV3QHC9</accession>
<dbReference type="AlphaFoldDB" id="A0AAV3QHC9"/>
<keyword evidence="3" id="KW-1185">Reference proteome</keyword>
<evidence type="ECO:0000313" key="2">
    <source>
        <dbReference type="EMBL" id="GAA0163489.1"/>
    </source>
</evidence>
<organism evidence="2 3">
    <name type="scientific">Lithospermum erythrorhizon</name>
    <name type="common">Purple gromwell</name>
    <name type="synonym">Lithospermum officinale var. erythrorhizon</name>
    <dbReference type="NCBI Taxonomy" id="34254"/>
    <lineage>
        <taxon>Eukaryota</taxon>
        <taxon>Viridiplantae</taxon>
        <taxon>Streptophyta</taxon>
        <taxon>Embryophyta</taxon>
        <taxon>Tracheophyta</taxon>
        <taxon>Spermatophyta</taxon>
        <taxon>Magnoliopsida</taxon>
        <taxon>eudicotyledons</taxon>
        <taxon>Gunneridae</taxon>
        <taxon>Pentapetalae</taxon>
        <taxon>asterids</taxon>
        <taxon>lamiids</taxon>
        <taxon>Boraginales</taxon>
        <taxon>Boraginaceae</taxon>
        <taxon>Boraginoideae</taxon>
        <taxon>Lithospermeae</taxon>
        <taxon>Lithospermum</taxon>
    </lineage>
</organism>
<name>A0AAV3QHC9_LITER</name>
<dbReference type="EMBL" id="BAABME010004764">
    <property type="protein sequence ID" value="GAA0163489.1"/>
    <property type="molecule type" value="Genomic_DNA"/>
</dbReference>
<dbReference type="Proteomes" id="UP001454036">
    <property type="component" value="Unassembled WGS sequence"/>
</dbReference>
<proteinExistence type="predicted"/>
<sequence length="383" mass="42932">MVTFETIPGSEFSTLHMVGAKEDKAEDVLTRCRGILDGALFSDVVKASLCVYDCSDAFLKAFFESWCTSTNTLIIPQGELFISLWYLLDLGGFPMTGRLFDEIIPPLSVCLRLWIVMFGFPSLVDTSLEEEVYYAAFLSCWLSVFFLPVEPLGFIRASVFKMASIMAKGTRKVAFPGDITSNSPPISYKAWLGQLFLPKDPYFSSRKHGKGKGLPMGMRYSPLVFKSSGSSKRKRSSDSVAEDRDPKHARGARKETSSYRGSQVVPLACPSSKRVVVPGPTPLVIPDNVVREKESENILRVGASSLRSHICTWLKEKSPEMILKEEEGVMSTFEAPHMYWDWEPSSTFVTSYKAYFRRRGKQVQCGQPVPNIVPLRPRANYSF</sequence>
<dbReference type="PANTHER" id="PTHR36607:SF20">
    <property type="entry name" value="AMINOTRANSFERASE-LIKE PLANT MOBILE DOMAIN-CONTAINING PROTEIN"/>
    <property type="match status" value="1"/>
</dbReference>
<reference evidence="2 3" key="1">
    <citation type="submission" date="2024-01" db="EMBL/GenBank/DDBJ databases">
        <title>The complete chloroplast genome sequence of Lithospermum erythrorhizon: insights into the phylogenetic relationship among Boraginaceae species and the maternal lineages of purple gromwells.</title>
        <authorList>
            <person name="Okada T."/>
            <person name="Watanabe K."/>
        </authorList>
    </citation>
    <scope>NUCLEOTIDE SEQUENCE [LARGE SCALE GENOMIC DNA]</scope>
</reference>
<gene>
    <name evidence="2" type="ORF">LIER_19341</name>
</gene>
<dbReference type="PANTHER" id="PTHR36607">
    <property type="entry name" value="1,2-DIHYDROXY-3-KETO-5-METHYLTHIOPENTENE DIOXYGENASE 4"/>
    <property type="match status" value="1"/>
</dbReference>
<feature type="region of interest" description="Disordered" evidence="1">
    <location>
        <begin position="207"/>
        <end position="263"/>
    </location>
</feature>
<comment type="caution">
    <text evidence="2">The sequence shown here is derived from an EMBL/GenBank/DDBJ whole genome shotgun (WGS) entry which is preliminary data.</text>
</comment>